<feature type="domain" description="Apple" evidence="2">
    <location>
        <begin position="104"/>
        <end position="188"/>
    </location>
</feature>
<dbReference type="Proteomes" id="UP001519460">
    <property type="component" value="Unassembled WGS sequence"/>
</dbReference>
<name>A0ABD0LKI5_9CAEN</name>
<reference evidence="3 4" key="1">
    <citation type="journal article" date="2023" name="Sci. Data">
        <title>Genome assembly of the Korean intertidal mud-creeper Batillaria attramentaria.</title>
        <authorList>
            <person name="Patra A.K."/>
            <person name="Ho P.T."/>
            <person name="Jun S."/>
            <person name="Lee S.J."/>
            <person name="Kim Y."/>
            <person name="Won Y.J."/>
        </authorList>
    </citation>
    <scope>NUCLEOTIDE SEQUENCE [LARGE SCALE GENOMIC DNA]</scope>
    <source>
        <strain evidence="3">Wonlab-2016</strain>
    </source>
</reference>
<keyword evidence="1" id="KW-0732">Signal</keyword>
<dbReference type="PROSITE" id="PS50948">
    <property type="entry name" value="PAN"/>
    <property type="match status" value="1"/>
</dbReference>
<feature type="signal peptide" evidence="1">
    <location>
        <begin position="1"/>
        <end position="18"/>
    </location>
</feature>
<proteinExistence type="predicted"/>
<sequence>MTEEVITLFLLAISMCEGGQIVHTSWRNTGLNDVAFTSNLLFTSAGRSRVDCSHQCARIQNCATFTFSPQSSTCRGHSSFMTSAAIGSPDPGSRTFQRLGESECDPGDLQSTFLRYPQCRIYPHSGSNAGYMSAEACHANCASKSWCVVIEYHNLQRCIQEPQTALDLPNNWDPNFNWDPTDFYQRTCV</sequence>
<organism evidence="3 4">
    <name type="scientific">Batillaria attramentaria</name>
    <dbReference type="NCBI Taxonomy" id="370345"/>
    <lineage>
        <taxon>Eukaryota</taxon>
        <taxon>Metazoa</taxon>
        <taxon>Spiralia</taxon>
        <taxon>Lophotrochozoa</taxon>
        <taxon>Mollusca</taxon>
        <taxon>Gastropoda</taxon>
        <taxon>Caenogastropoda</taxon>
        <taxon>Sorbeoconcha</taxon>
        <taxon>Cerithioidea</taxon>
        <taxon>Batillariidae</taxon>
        <taxon>Batillaria</taxon>
    </lineage>
</organism>
<evidence type="ECO:0000259" key="2">
    <source>
        <dbReference type="PROSITE" id="PS50948"/>
    </source>
</evidence>
<feature type="chain" id="PRO_5044764905" description="Apple domain-containing protein" evidence="1">
    <location>
        <begin position="19"/>
        <end position="189"/>
    </location>
</feature>
<dbReference type="AlphaFoldDB" id="A0ABD0LKI5"/>
<evidence type="ECO:0000313" key="4">
    <source>
        <dbReference type="Proteomes" id="UP001519460"/>
    </source>
</evidence>
<protein>
    <recommendedName>
        <fullName evidence="2">Apple domain-containing protein</fullName>
    </recommendedName>
</protein>
<keyword evidence="4" id="KW-1185">Reference proteome</keyword>
<comment type="caution">
    <text evidence="3">The sequence shown here is derived from an EMBL/GenBank/DDBJ whole genome shotgun (WGS) entry which is preliminary data.</text>
</comment>
<dbReference type="InterPro" id="IPR003609">
    <property type="entry name" value="Pan_app"/>
</dbReference>
<dbReference type="Pfam" id="PF00024">
    <property type="entry name" value="PAN_1"/>
    <property type="match status" value="1"/>
</dbReference>
<evidence type="ECO:0000256" key="1">
    <source>
        <dbReference type="SAM" id="SignalP"/>
    </source>
</evidence>
<gene>
    <name evidence="3" type="ORF">BaRGS_00008848</name>
</gene>
<dbReference type="EMBL" id="JACVVK020000040">
    <property type="protein sequence ID" value="KAK7500000.1"/>
    <property type="molecule type" value="Genomic_DNA"/>
</dbReference>
<evidence type="ECO:0000313" key="3">
    <source>
        <dbReference type="EMBL" id="KAK7500000.1"/>
    </source>
</evidence>
<accession>A0ABD0LKI5</accession>